<organism evidence="2 3">
    <name type="scientific">Plakobranchus ocellatus</name>
    <dbReference type="NCBI Taxonomy" id="259542"/>
    <lineage>
        <taxon>Eukaryota</taxon>
        <taxon>Metazoa</taxon>
        <taxon>Spiralia</taxon>
        <taxon>Lophotrochozoa</taxon>
        <taxon>Mollusca</taxon>
        <taxon>Gastropoda</taxon>
        <taxon>Heterobranchia</taxon>
        <taxon>Euthyneura</taxon>
        <taxon>Panpulmonata</taxon>
        <taxon>Sacoglossa</taxon>
        <taxon>Placobranchoidea</taxon>
        <taxon>Plakobranchidae</taxon>
        <taxon>Plakobranchus</taxon>
    </lineage>
</organism>
<accession>A0AAV4CC31</accession>
<feature type="region of interest" description="Disordered" evidence="1">
    <location>
        <begin position="16"/>
        <end position="41"/>
    </location>
</feature>
<proteinExistence type="predicted"/>
<evidence type="ECO:0000313" key="3">
    <source>
        <dbReference type="Proteomes" id="UP000735302"/>
    </source>
</evidence>
<dbReference type="AlphaFoldDB" id="A0AAV4CC31"/>
<keyword evidence="3" id="KW-1185">Reference proteome</keyword>
<reference evidence="2 3" key="1">
    <citation type="journal article" date="2021" name="Elife">
        <title>Chloroplast acquisition without the gene transfer in kleptoplastic sea slugs, Plakobranchus ocellatus.</title>
        <authorList>
            <person name="Maeda T."/>
            <person name="Takahashi S."/>
            <person name="Yoshida T."/>
            <person name="Shimamura S."/>
            <person name="Takaki Y."/>
            <person name="Nagai Y."/>
            <person name="Toyoda A."/>
            <person name="Suzuki Y."/>
            <person name="Arimoto A."/>
            <person name="Ishii H."/>
            <person name="Satoh N."/>
            <person name="Nishiyama T."/>
            <person name="Hasebe M."/>
            <person name="Maruyama T."/>
            <person name="Minagawa J."/>
            <person name="Obokata J."/>
            <person name="Shigenobu S."/>
        </authorList>
    </citation>
    <scope>NUCLEOTIDE SEQUENCE [LARGE SCALE GENOMIC DNA]</scope>
</reference>
<evidence type="ECO:0000256" key="1">
    <source>
        <dbReference type="SAM" id="MobiDB-lite"/>
    </source>
</evidence>
<dbReference type="EMBL" id="BLXT01006074">
    <property type="protein sequence ID" value="GFO28674.1"/>
    <property type="molecule type" value="Genomic_DNA"/>
</dbReference>
<gene>
    <name evidence="2" type="ORF">PoB_005517900</name>
</gene>
<protein>
    <submittedName>
        <fullName evidence="2">Uncharacterized protein</fullName>
    </submittedName>
</protein>
<name>A0AAV4CC31_9GAST</name>
<evidence type="ECO:0000313" key="2">
    <source>
        <dbReference type="EMBL" id="GFO28674.1"/>
    </source>
</evidence>
<comment type="caution">
    <text evidence="2">The sequence shown here is derived from an EMBL/GenBank/DDBJ whole genome shotgun (WGS) entry which is preliminary data.</text>
</comment>
<sequence>MSNLVRLLNIASSQKGDIRLSDSPSGQSNGGEARTRDKRVPADLRADSLATVPPTLHLVLKEIVKEKEYENDVEKKMSDRSTQTKESILDYMYETFCANSKAYVSAVKAALRSHRKHNTAEIFQRAIDILSQDFPDPTSIHGETKEETATAATATAGTAATATAGTAATATAGTAATATAGTAAATAAAGTTATAAVTPPPTAATASAISRPLKGVRQRTKFIAKVAKDQYTSDIEDVQLLPGGRILLADWRNEYVKLFDTQGQHLSSLQCTNRPFRLAVLDSSGDSKKLQMSRQYYAVAAVNKLSLAAAYWRFGHHGIDQIDLDGRVLRQICLKAMAKGSLRFSTDLDLIRPSTDTATNARPQFIARVRSRLGEKYTSSLTWCLGGYPRQITWIA</sequence>
<feature type="region of interest" description="Disordered" evidence="1">
    <location>
        <begin position="134"/>
        <end position="154"/>
    </location>
</feature>
<dbReference type="Proteomes" id="UP000735302">
    <property type="component" value="Unassembled WGS sequence"/>
</dbReference>